<dbReference type="InterPro" id="IPR011876">
    <property type="entry name" value="IsopentenylPP_isomerase_typ1"/>
</dbReference>
<comment type="pathway">
    <text evidence="1">Isoprenoid biosynthesis; dimethylallyl diphosphate biosynthesis; dimethylallyl diphosphate from isopentenyl diphosphate: step 1/1.</text>
</comment>
<keyword evidence="6" id="KW-0460">Magnesium</keyword>
<dbReference type="UniPathway" id="UPA00059">
    <property type="reaction ID" value="UER00104"/>
</dbReference>
<dbReference type="GO" id="GO:0005737">
    <property type="term" value="C:cytoplasm"/>
    <property type="evidence" value="ECO:0007669"/>
    <property type="project" value="TreeGrafter"/>
</dbReference>
<evidence type="ECO:0000256" key="5">
    <source>
        <dbReference type="ARBA" id="ARBA00022723"/>
    </source>
</evidence>
<dbReference type="Gene3D" id="3.90.79.10">
    <property type="entry name" value="Nucleoside Triphosphate Pyrophosphohydrolase"/>
    <property type="match status" value="1"/>
</dbReference>
<dbReference type="KEGG" id="wvi:Weevi_0532"/>
<dbReference type="InterPro" id="IPR056375">
    <property type="entry name" value="Idi_bact"/>
</dbReference>
<feature type="domain" description="Nudix hydrolase" evidence="12">
    <location>
        <begin position="37"/>
        <end position="169"/>
    </location>
</feature>
<dbReference type="HAMAP" id="MF_00202">
    <property type="entry name" value="Idi"/>
    <property type="match status" value="1"/>
</dbReference>
<dbReference type="EC" id="5.3.3.2" evidence="3 10"/>
<dbReference type="eggNOG" id="COG1443">
    <property type="taxonomic scope" value="Bacteria"/>
</dbReference>
<reference evidence="13 14" key="1">
    <citation type="journal article" date="2011" name="Stand. Genomic Sci.">
        <title>Complete genome sequence of Weeksella virosa type strain (9751).</title>
        <authorList>
            <person name="Lang E."/>
            <person name="Teshima H."/>
            <person name="Lucas S."/>
            <person name="Lapidus A."/>
            <person name="Hammon N."/>
            <person name="Deshpande S."/>
            <person name="Nolan M."/>
            <person name="Cheng J.F."/>
            <person name="Pitluck S."/>
            <person name="Liolios K."/>
            <person name="Pagani I."/>
            <person name="Mikhailova N."/>
            <person name="Ivanova N."/>
            <person name="Mavromatis K."/>
            <person name="Pati A."/>
            <person name="Tapia R."/>
            <person name="Han C."/>
            <person name="Goodwin L."/>
            <person name="Chen A."/>
            <person name="Palaniappan K."/>
            <person name="Land M."/>
            <person name="Hauser L."/>
            <person name="Chang Y.J."/>
            <person name="Jeffries C.D."/>
            <person name="Brambilla E.M."/>
            <person name="Kopitz M."/>
            <person name="Rohde M."/>
            <person name="Goker M."/>
            <person name="Tindall B.J."/>
            <person name="Detter J.C."/>
            <person name="Woyke T."/>
            <person name="Bristow J."/>
            <person name="Eisen J.A."/>
            <person name="Markowitz V."/>
            <person name="Hugenholtz P."/>
            <person name="Klenk H.P."/>
            <person name="Kyrpides N.C."/>
        </authorList>
    </citation>
    <scope>NUCLEOTIDE SEQUENCE [LARGE SCALE GENOMIC DNA]</scope>
    <source>
        <strain evidence="14">ATCC 43766 / DSM 16922 / JCM 21250 / NBRC 16016 / NCTC 11634 / CL345/78</strain>
    </source>
</reference>
<dbReference type="SUPFAM" id="SSF55811">
    <property type="entry name" value="Nudix"/>
    <property type="match status" value="1"/>
</dbReference>
<dbReference type="HOGENOM" id="CLU_060552_2_1_10"/>
<evidence type="ECO:0000256" key="10">
    <source>
        <dbReference type="NCBIfam" id="TIGR02150"/>
    </source>
</evidence>
<dbReference type="GO" id="GO:0046872">
    <property type="term" value="F:metal ion binding"/>
    <property type="evidence" value="ECO:0007669"/>
    <property type="project" value="UniProtKB-KW"/>
</dbReference>
<evidence type="ECO:0000256" key="1">
    <source>
        <dbReference type="ARBA" id="ARBA00004826"/>
    </source>
</evidence>
<sequence>MENNPTFVVMEEMVVLVNPEDQVVGLMEKQQAHIAGLLHRAFSVFIFNKKGELMLQQRAADKYHSPGLWTNTCCSHPRENETYEEAAHRRLQEEMGFDTALTYAFNFIYKAQFDNGLTEHELDHVFIGYYDGEPTLNPEEVMDYRWITLEDLAMEMKQSPERFTAWFKIIFEQYVSYLHKKDEQ</sequence>
<dbReference type="GO" id="GO:0009240">
    <property type="term" value="P:isopentenyl diphosphate biosynthetic process"/>
    <property type="evidence" value="ECO:0007669"/>
    <property type="project" value="TreeGrafter"/>
</dbReference>
<proteinExistence type="inferred from homology"/>
<dbReference type="PANTHER" id="PTHR10885:SF0">
    <property type="entry name" value="ISOPENTENYL-DIPHOSPHATE DELTA-ISOMERASE"/>
    <property type="match status" value="1"/>
</dbReference>
<feature type="active site" evidence="11">
    <location>
        <position position="74"/>
    </location>
</feature>
<dbReference type="NCBIfam" id="NF002995">
    <property type="entry name" value="PRK03759.1"/>
    <property type="match status" value="1"/>
</dbReference>
<dbReference type="PROSITE" id="PS51462">
    <property type="entry name" value="NUDIX"/>
    <property type="match status" value="1"/>
</dbReference>
<keyword evidence="9 13" id="KW-0413">Isomerase</keyword>
<dbReference type="STRING" id="865938.Weevi_0532"/>
<keyword evidence="7" id="KW-0464">Manganese</keyword>
<evidence type="ECO:0000256" key="7">
    <source>
        <dbReference type="ARBA" id="ARBA00023211"/>
    </source>
</evidence>
<evidence type="ECO:0000256" key="2">
    <source>
        <dbReference type="ARBA" id="ARBA00007579"/>
    </source>
</evidence>
<keyword evidence="4" id="KW-0963">Cytoplasm</keyword>
<feature type="active site" evidence="11">
    <location>
        <position position="121"/>
    </location>
</feature>
<evidence type="ECO:0000259" key="12">
    <source>
        <dbReference type="PROSITE" id="PS51462"/>
    </source>
</evidence>
<keyword evidence="5" id="KW-0479">Metal-binding</keyword>
<dbReference type="InterPro" id="IPR000086">
    <property type="entry name" value="NUDIX_hydrolase_dom"/>
</dbReference>
<accession>F0NZC2</accession>
<dbReference type="Pfam" id="PF00293">
    <property type="entry name" value="NUDIX"/>
    <property type="match status" value="1"/>
</dbReference>
<dbReference type="Proteomes" id="UP000008641">
    <property type="component" value="Chromosome"/>
</dbReference>
<evidence type="ECO:0000256" key="6">
    <source>
        <dbReference type="ARBA" id="ARBA00022842"/>
    </source>
</evidence>
<keyword evidence="8" id="KW-0414">Isoprene biosynthesis</keyword>
<evidence type="ECO:0000256" key="11">
    <source>
        <dbReference type="PIRSR" id="PIRSR018427-1"/>
    </source>
</evidence>
<dbReference type="PIRSF" id="PIRSF018427">
    <property type="entry name" value="Isopntndiph_ism"/>
    <property type="match status" value="1"/>
</dbReference>
<dbReference type="GO" id="GO:0004452">
    <property type="term" value="F:isopentenyl-diphosphate delta-isomerase activity"/>
    <property type="evidence" value="ECO:0007669"/>
    <property type="project" value="UniProtKB-UniRule"/>
</dbReference>
<gene>
    <name evidence="13" type="ordered locus">Weevi_0532</name>
</gene>
<organism evidence="13 14">
    <name type="scientific">Weeksella virosa (strain ATCC 43766 / DSM 16922 / JCM 21250 / CCUG 30538 / CDC 9751 / IAM 14551 / NBRC 16016 / NCTC 11634 / CL345/78)</name>
    <dbReference type="NCBI Taxonomy" id="865938"/>
    <lineage>
        <taxon>Bacteria</taxon>
        <taxon>Pseudomonadati</taxon>
        <taxon>Bacteroidota</taxon>
        <taxon>Flavobacteriia</taxon>
        <taxon>Flavobacteriales</taxon>
        <taxon>Weeksellaceae</taxon>
        <taxon>Weeksella</taxon>
    </lineage>
</organism>
<protein>
    <recommendedName>
        <fullName evidence="3 10">Isopentenyl-diphosphate delta-isomerase</fullName>
        <ecNumber evidence="3 10">5.3.3.2</ecNumber>
    </recommendedName>
</protein>
<dbReference type="NCBIfam" id="TIGR02150">
    <property type="entry name" value="IPP_isom_1"/>
    <property type="match status" value="1"/>
</dbReference>
<evidence type="ECO:0000256" key="9">
    <source>
        <dbReference type="ARBA" id="ARBA00023235"/>
    </source>
</evidence>
<dbReference type="InterPro" id="IPR015797">
    <property type="entry name" value="NUDIX_hydrolase-like_dom_sf"/>
</dbReference>
<dbReference type="AlphaFoldDB" id="F0NZC2"/>
<evidence type="ECO:0000256" key="8">
    <source>
        <dbReference type="ARBA" id="ARBA00023229"/>
    </source>
</evidence>
<dbReference type="EMBL" id="CP002455">
    <property type="protein sequence ID" value="ADX67251.1"/>
    <property type="molecule type" value="Genomic_DNA"/>
</dbReference>
<keyword evidence="14" id="KW-1185">Reference proteome</keyword>
<dbReference type="CDD" id="cd02885">
    <property type="entry name" value="NUDIX_IPP_Isomerase"/>
    <property type="match status" value="1"/>
</dbReference>
<dbReference type="GO" id="GO:0050992">
    <property type="term" value="P:dimethylallyl diphosphate biosynthetic process"/>
    <property type="evidence" value="ECO:0007669"/>
    <property type="project" value="UniProtKB-UniPathway"/>
</dbReference>
<comment type="similarity">
    <text evidence="2">Belongs to the IPP isomerase type 1 family.</text>
</comment>
<evidence type="ECO:0000313" key="13">
    <source>
        <dbReference type="EMBL" id="ADX67251.1"/>
    </source>
</evidence>
<dbReference type="PANTHER" id="PTHR10885">
    <property type="entry name" value="ISOPENTENYL-DIPHOSPHATE DELTA-ISOMERASE"/>
    <property type="match status" value="1"/>
</dbReference>
<evidence type="ECO:0000256" key="4">
    <source>
        <dbReference type="ARBA" id="ARBA00022490"/>
    </source>
</evidence>
<reference evidence="14" key="2">
    <citation type="journal article" date="2011" name="Stand. Genomic Sci.">
        <title>Complete genome sequence of Weeksella virosa type strain (9751T).</title>
        <authorList>
            <person name="Lang E."/>
            <person name="Teshima H."/>
            <person name="Lucas S."/>
            <person name="Lapidus A."/>
            <person name="Hammon N."/>
            <person name="Deshpande S."/>
            <person name="Nolan M."/>
            <person name="Cheng J."/>
            <person name="Pitluck S."/>
            <person name="Liolios K."/>
            <person name="Pagani I."/>
            <person name="Mikhailova N."/>
            <person name="Ivanova N."/>
            <person name="Mavromatis K."/>
            <person name="Pati A."/>
            <person name="Tapia R."/>
            <person name="Han C."/>
            <person name="Goodwin L."/>
            <person name="Chen A."/>
            <person name="Palaniappan K."/>
            <person name="Land M."/>
            <person name="Hauser L."/>
            <person name="Chang Y."/>
            <person name="Jeffries C."/>
            <person name="Brambilla E."/>
            <person name="Kopitz M."/>
            <person name="Rohde M."/>
            <person name="Goker M."/>
            <person name="Tindall B."/>
            <person name="Detter J."/>
            <person name="Woyke T."/>
            <person name="Bristow J."/>
            <person name="Eisen J."/>
            <person name="Markowitz V."/>
            <person name="Hugenholtz P."/>
            <person name="Klenk H."/>
            <person name="Kyrpides N."/>
        </authorList>
    </citation>
    <scope>NUCLEOTIDE SEQUENCE [LARGE SCALE GENOMIC DNA]</scope>
    <source>
        <strain evidence="14">ATCC 43766 / DSM 16922 / JCM 21250 / NBRC 16016 / NCTC 11634 / CL345/78</strain>
    </source>
</reference>
<evidence type="ECO:0000313" key="14">
    <source>
        <dbReference type="Proteomes" id="UP000008641"/>
    </source>
</evidence>
<evidence type="ECO:0000256" key="3">
    <source>
        <dbReference type="ARBA" id="ARBA00012057"/>
    </source>
</evidence>
<name>F0NZC2_WEEVC</name>